<feature type="domain" description="Mce/MlaD" evidence="2">
    <location>
        <begin position="36"/>
        <end position="108"/>
    </location>
</feature>
<feature type="domain" description="Mammalian cell entry C-terminal" evidence="3">
    <location>
        <begin position="118"/>
        <end position="289"/>
    </location>
</feature>
<accession>K0VP49</accession>
<comment type="caution">
    <text evidence="4">The sequence shown here is derived from an EMBL/GenBank/DDBJ whole genome shotgun (WGS) entry which is preliminary data.</text>
</comment>
<evidence type="ECO:0000259" key="3">
    <source>
        <dbReference type="Pfam" id="PF11887"/>
    </source>
</evidence>
<reference evidence="4 5" key="1">
    <citation type="journal article" date="2012" name="J. Bacteriol.">
        <title>Complete Genome Sequence of Mycobacterium vaccae Type Strain ATCC 25954.</title>
        <authorList>
            <person name="Ho Y.S."/>
            <person name="Adroub S.A."/>
            <person name="Abadi M."/>
            <person name="Al Alwan B."/>
            <person name="Alkhateeb R."/>
            <person name="Gao G."/>
            <person name="Ragab A."/>
            <person name="Ali S."/>
            <person name="van Soolingen D."/>
            <person name="Bitter W."/>
            <person name="Pain A."/>
            <person name="Abdallah A.M."/>
        </authorList>
    </citation>
    <scope>NUCLEOTIDE SEQUENCE [LARGE SCALE GENOMIC DNA]</scope>
    <source>
        <strain evidence="4 5">ATCC 25954</strain>
    </source>
</reference>
<dbReference type="PATRIC" id="fig|1194972.3.peg.103"/>
<dbReference type="EMBL" id="ALQA01000001">
    <property type="protein sequence ID" value="EJZ12979.1"/>
    <property type="molecule type" value="Genomic_DNA"/>
</dbReference>
<dbReference type="AlphaFoldDB" id="K0VP49"/>
<organism evidence="4 5">
    <name type="scientific">Mycolicibacterium vaccae ATCC 25954</name>
    <dbReference type="NCBI Taxonomy" id="1194972"/>
    <lineage>
        <taxon>Bacteria</taxon>
        <taxon>Bacillati</taxon>
        <taxon>Actinomycetota</taxon>
        <taxon>Actinomycetes</taxon>
        <taxon>Mycobacteriales</taxon>
        <taxon>Mycobacteriaceae</taxon>
        <taxon>Mycolicibacterium</taxon>
    </lineage>
</organism>
<proteinExistence type="predicted"/>
<dbReference type="InterPro" id="IPR052336">
    <property type="entry name" value="MlaD_Phospholipid_Transporter"/>
</dbReference>
<feature type="region of interest" description="Disordered" evidence="1">
    <location>
        <begin position="358"/>
        <end position="399"/>
    </location>
</feature>
<dbReference type="InterPro" id="IPR005693">
    <property type="entry name" value="Mce"/>
</dbReference>
<dbReference type="RefSeq" id="WP_003928474.1">
    <property type="nucleotide sequence ID" value="NZ_JH814683.1"/>
</dbReference>
<dbReference type="InterPro" id="IPR003399">
    <property type="entry name" value="Mce/MlaD"/>
</dbReference>
<protein>
    <submittedName>
        <fullName evidence="4">Virulence factor mce family protein</fullName>
    </submittedName>
</protein>
<keyword evidence="5" id="KW-1185">Reference proteome</keyword>
<dbReference type="Proteomes" id="UP000006072">
    <property type="component" value="Unassembled WGS sequence"/>
</dbReference>
<evidence type="ECO:0000259" key="2">
    <source>
        <dbReference type="Pfam" id="PF02470"/>
    </source>
</evidence>
<dbReference type="PANTHER" id="PTHR33371:SF15">
    <property type="entry name" value="LIPOPROTEIN LPRN"/>
    <property type="match status" value="1"/>
</dbReference>
<dbReference type="NCBIfam" id="TIGR00996">
    <property type="entry name" value="Mtu_fam_mce"/>
    <property type="match status" value="1"/>
</dbReference>
<dbReference type="HOGENOM" id="CLU_045966_0_0_11"/>
<evidence type="ECO:0000313" key="5">
    <source>
        <dbReference type="Proteomes" id="UP000006072"/>
    </source>
</evidence>
<gene>
    <name evidence="4" type="ORF">MVAC_00495</name>
</gene>
<evidence type="ECO:0000313" key="4">
    <source>
        <dbReference type="EMBL" id="EJZ12979.1"/>
    </source>
</evidence>
<dbReference type="Pfam" id="PF02470">
    <property type="entry name" value="MlaD"/>
    <property type="match status" value="1"/>
</dbReference>
<dbReference type="PANTHER" id="PTHR33371">
    <property type="entry name" value="INTERMEMBRANE PHOSPHOLIPID TRANSPORT SYSTEM BINDING PROTEIN MLAD-RELATED"/>
    <property type="match status" value="1"/>
</dbReference>
<sequence length="399" mass="41657">MFLISASVALAVSGCAFDGLNSLPLPGSAGRGHGATTYHVEIANVSTLESNSPVMINDVVVGSVGRMSVRNWHADVEVSLEPGVVLPANVVASVGQTSLLGSMHLQLNVPPGQAPIGRVEPGATIPLSRSSTYPSTERTLSALSAVVNGGGLGQIGDIIHNVNDVLSGREDRIRSLLTRLNTFVGTIDAQRDDIVSTIESLNRLAATISGQREVVERALQKIPAALDVLVRERPRLTEALEKFGTFSDIANTLVDDTQADLVRNLENLGPTLRSLVDVGPGLDAVLAYATTVPFTQNFIDRAVRGDYVNLFAEFDITVPRLKRGLLLGTRWAQDGATLTPAPGEPGYLNYTNDPLGFGPALPPLDTEVTLPQSGSDPAAPPEAGGQVPGPAGASTNGGG</sequence>
<dbReference type="Pfam" id="PF11887">
    <property type="entry name" value="Mce4_CUP1"/>
    <property type="match status" value="1"/>
</dbReference>
<dbReference type="InterPro" id="IPR024516">
    <property type="entry name" value="Mce_C"/>
</dbReference>
<evidence type="ECO:0000256" key="1">
    <source>
        <dbReference type="SAM" id="MobiDB-lite"/>
    </source>
</evidence>
<dbReference type="GO" id="GO:0005576">
    <property type="term" value="C:extracellular region"/>
    <property type="evidence" value="ECO:0007669"/>
    <property type="project" value="TreeGrafter"/>
</dbReference>
<name>K0VP49_MYCVA</name>
<dbReference type="eggNOG" id="COG1463">
    <property type="taxonomic scope" value="Bacteria"/>
</dbReference>